<sequence>MATGHVLPAQRGEAVSNLYRAHEEQRRSTTAGAAAAGGIGGIKPSFIPENNNRRWLLTQAPVASDRLEAIRRQAREMWSGRPPIQQRQQLPQPQSQQPLPDQTSYQRHYSAKRLDEPTLLRPTSPNRRNNPHPPMVFLTCRLHNVPGFNNPDGVTGKPTYQVDASRSQSEQVARQRQRAKFADRPDDGALRQYADKDPVEEVFGQKLEFRVSSLGRLPDDESDEDFAQARRRMTDWQRSAQPSLHRYMKYQGPVERERLRAVSGRRHPECGSGQQARWASVSADRHPRGLVYQPTRVRGDYLIHPMWPPTLPHHWVPSGSTDWLLCLEFGVRATAEEMAMEDELSDSTHDRADLLHLADVGQVHAISEASETMLLNGVKIPMQLKECNRRLEAYDGHSLKTLGKLVTVVELRKRLHPMELMVVSSSKSFGLLGRDLLDSDAIFHGATASAPPAVEPLPTIKGVKAHMELLEGTTPQFCRARPDDVPVFAENADSRSKRLTSVKTRLAEKKRTKSNKLGNLAFSPVSNAGFNVVYLVAFSVVHRLLDSGASGGASRQKKQPKRNIMPRLGLIGLVQSQPGPFQSRRQGSKQRTAGAQIKQQPRPDTRPADSTTSKRLGGPANTTAKPAPDSSPPAMHTRRQPNLRSQQQRRAAQQRADPGQLLAGVAQRVEQLSEQQAEREGDAVRQQVDHEGGAHHRPAVAAVQRGSSVIIRRHHYELHAAASVSVGCISLLHAVLDWGGLRSRPLRSPRRCIGVARLKIKLSRYTAISDTTQTCTTKTAISDTTRTTKTAISDTTRTTKTEISDTTRTTKTAISDTTRTTKTAISDTTRTTKTEISDTTRTTKTAISDTTRTTKTAISDTTLPCTTKTGSRHNPNMYNQDCNLRHNSNMHNQDCNLGHKSHNQDCNLGHKSHNQDCNLGHNSHNQDCNFRHNSNMHNQDCNFGHNSNMHNRDCNLGHNSHNQDCNFGHNSNMHNRDCNLGHNSHNQDCNFGHNSNMHNQDCNFGHNSHNQECNLGHDPNMHNQDCNFGHNSHNQECNLGHDPNMYNQDCNLGHNPNMQSRLQARTQPEHAVKTAISDTTRTSDRQLLPSILQLRLLSPHRLLPPLTLAWRVSITGLAWLVSSTRHTRAPSIISSQVPVSTYLRSYLLRPTLLQSYLLRPTLLQSYLLIPTLLQSYLLIPTLLQSYLLIPTLLQSYLLRPTLLQSYLLGKGSPAQILSPIEFERLPKQRIKRFSRSRSRSRIRTNSIGGNIRQLLPLVRCSGRFIQTMRVLQLLCDALQHAQRFAKIHRHRQRPLMLAKLGLASRRAGGRVPSQLSHDDIVFATVSRGLPVRVFAVAFVFVSETVGFVHYGRAGRSFQHLVGVVKFVLAVVFVFSWLLARLRGTGDLTRVSSADETGKAAAASHRLASNSAS</sequence>
<accession>A0A1I8HIY5</accession>
<keyword evidence="3" id="KW-1185">Reference proteome</keyword>
<feature type="region of interest" description="Disordered" evidence="1">
    <location>
        <begin position="574"/>
        <end position="658"/>
    </location>
</feature>
<feature type="compositionally biased region" description="Polar residues" evidence="1">
    <location>
        <begin position="162"/>
        <end position="174"/>
    </location>
</feature>
<feature type="compositionally biased region" description="Basic and acidic residues" evidence="1">
    <location>
        <begin position="676"/>
        <end position="694"/>
    </location>
</feature>
<feature type="compositionally biased region" description="Low complexity" evidence="1">
    <location>
        <begin position="646"/>
        <end position="656"/>
    </location>
</feature>
<proteinExistence type="predicted"/>
<dbReference type="WBParaSite" id="maker-uti_cns_0006236-snap-gene-0.4-mRNA-1">
    <property type="protein sequence ID" value="maker-uti_cns_0006236-snap-gene-0.4-mRNA-1"/>
    <property type="gene ID" value="maker-uti_cns_0006236-snap-gene-0.4"/>
</dbReference>
<feature type="compositionally biased region" description="Polar residues" evidence="1">
    <location>
        <begin position="608"/>
        <end position="624"/>
    </location>
</feature>
<feature type="compositionally biased region" description="Low complexity" evidence="1">
    <location>
        <begin position="82"/>
        <end position="102"/>
    </location>
</feature>
<feature type="region of interest" description="Disordered" evidence="1">
    <location>
        <begin position="149"/>
        <end position="192"/>
    </location>
</feature>
<dbReference type="Proteomes" id="UP000095280">
    <property type="component" value="Unplaced"/>
</dbReference>
<protein>
    <submittedName>
        <fullName evidence="4">Enhancer of polycomb-like protein</fullName>
    </submittedName>
</protein>
<feature type="compositionally biased region" description="Polar residues" evidence="1">
    <location>
        <begin position="574"/>
        <end position="599"/>
    </location>
</feature>
<evidence type="ECO:0000313" key="3">
    <source>
        <dbReference type="Proteomes" id="UP000095280"/>
    </source>
</evidence>
<evidence type="ECO:0000313" key="4">
    <source>
        <dbReference type="WBParaSite" id="maker-uti_cns_0006236-snap-gene-0.4-mRNA-1"/>
    </source>
</evidence>
<feature type="region of interest" description="Disordered" evidence="1">
    <location>
        <begin position="77"/>
        <end position="136"/>
    </location>
</feature>
<keyword evidence="2" id="KW-1133">Transmembrane helix</keyword>
<evidence type="ECO:0000256" key="2">
    <source>
        <dbReference type="SAM" id="Phobius"/>
    </source>
</evidence>
<name>A0A1I8HIY5_9PLAT</name>
<evidence type="ECO:0000256" key="1">
    <source>
        <dbReference type="SAM" id="MobiDB-lite"/>
    </source>
</evidence>
<feature type="region of interest" description="Disordered" evidence="1">
    <location>
        <begin position="670"/>
        <end position="698"/>
    </location>
</feature>
<reference evidence="4" key="1">
    <citation type="submission" date="2016-11" db="UniProtKB">
        <authorList>
            <consortium name="WormBaseParasite"/>
        </authorList>
    </citation>
    <scope>IDENTIFICATION</scope>
</reference>
<organism evidence="3 4">
    <name type="scientific">Macrostomum lignano</name>
    <dbReference type="NCBI Taxonomy" id="282301"/>
    <lineage>
        <taxon>Eukaryota</taxon>
        <taxon>Metazoa</taxon>
        <taxon>Spiralia</taxon>
        <taxon>Lophotrochozoa</taxon>
        <taxon>Platyhelminthes</taxon>
        <taxon>Rhabditophora</taxon>
        <taxon>Macrostomorpha</taxon>
        <taxon>Macrostomida</taxon>
        <taxon>Macrostomidae</taxon>
        <taxon>Macrostomum</taxon>
    </lineage>
</organism>
<keyword evidence="2" id="KW-0812">Transmembrane</keyword>
<feature type="transmembrane region" description="Helical" evidence="2">
    <location>
        <begin position="1357"/>
        <end position="1379"/>
    </location>
</feature>
<keyword evidence="2" id="KW-0472">Membrane</keyword>
<feature type="compositionally biased region" description="Basic and acidic residues" evidence="1">
    <location>
        <begin position="180"/>
        <end position="192"/>
    </location>
</feature>